<dbReference type="SUPFAM" id="SSF48264">
    <property type="entry name" value="Cytochrome P450"/>
    <property type="match status" value="1"/>
</dbReference>
<dbReference type="PANTHER" id="PTHR46696:SF1">
    <property type="entry name" value="CYTOCHROME P450 YJIB-RELATED"/>
    <property type="match status" value="1"/>
</dbReference>
<keyword evidence="2 7" id="KW-0349">Heme</keyword>
<keyword evidence="5 7" id="KW-0408">Iron</keyword>
<evidence type="ECO:0000256" key="7">
    <source>
        <dbReference type="RuleBase" id="RU000461"/>
    </source>
</evidence>
<gene>
    <name evidence="8" type="primary">vdh</name>
    <name evidence="8" type="ORF">Pan54_36640</name>
</gene>
<dbReference type="GO" id="GO:0005506">
    <property type="term" value="F:iron ion binding"/>
    <property type="evidence" value="ECO:0007669"/>
    <property type="project" value="InterPro"/>
</dbReference>
<evidence type="ECO:0000313" key="8">
    <source>
        <dbReference type="EMBL" id="TWT62913.1"/>
    </source>
</evidence>
<comment type="caution">
    <text evidence="8">The sequence shown here is derived from an EMBL/GenBank/DDBJ whole genome shotgun (WGS) entry which is preliminary data.</text>
</comment>
<dbReference type="Pfam" id="PF00067">
    <property type="entry name" value="p450"/>
    <property type="match status" value="2"/>
</dbReference>
<evidence type="ECO:0000313" key="9">
    <source>
        <dbReference type="Proteomes" id="UP000316095"/>
    </source>
</evidence>
<keyword evidence="4 7" id="KW-0560">Oxidoreductase</keyword>
<keyword evidence="9" id="KW-1185">Reference proteome</keyword>
<dbReference type="AlphaFoldDB" id="A0A5C5XKK4"/>
<dbReference type="InterPro" id="IPR017972">
    <property type="entry name" value="Cyt_P450_CS"/>
</dbReference>
<evidence type="ECO:0000256" key="4">
    <source>
        <dbReference type="ARBA" id="ARBA00023002"/>
    </source>
</evidence>
<dbReference type="Proteomes" id="UP000316095">
    <property type="component" value="Unassembled WGS sequence"/>
</dbReference>
<dbReference type="PRINTS" id="PR00359">
    <property type="entry name" value="BP450"/>
</dbReference>
<dbReference type="PANTHER" id="PTHR46696">
    <property type="entry name" value="P450, PUTATIVE (EUROFUNG)-RELATED"/>
    <property type="match status" value="1"/>
</dbReference>
<protein>
    <submittedName>
        <fullName evidence="8">Vitamin D(3) 25-hydroxylase</fullName>
        <ecNumber evidence="8">1.14.15.15</ecNumber>
    </submittedName>
</protein>
<organism evidence="8 9">
    <name type="scientific">Rubinisphaera italica</name>
    <dbReference type="NCBI Taxonomy" id="2527969"/>
    <lineage>
        <taxon>Bacteria</taxon>
        <taxon>Pseudomonadati</taxon>
        <taxon>Planctomycetota</taxon>
        <taxon>Planctomycetia</taxon>
        <taxon>Planctomycetales</taxon>
        <taxon>Planctomycetaceae</taxon>
        <taxon>Rubinisphaera</taxon>
    </lineage>
</organism>
<dbReference type="InterPro" id="IPR001128">
    <property type="entry name" value="Cyt_P450"/>
</dbReference>
<keyword evidence="3 7" id="KW-0479">Metal-binding</keyword>
<sequence>MSNEIARQLYSQEFKRNPYPILHELLEQGPIVRSKFPFLGNVWMVSSHAAVNEMLKDRKRFVRDPASLGKGQRGYFPFWMPRSLRVMASGMILRDEPDHRRLRILVEQAFARRSLEQMQPRIEEMADELIQEMREKHRRTGQSVDLMAEYAQRFPIAVIAELLGLPEADRSRFGNWAEKFAIEPGLIGFLKLVPSLGKIEKYLRGQIQLCRDAPRPGLLTELVQAESDGQRLTEDELVAMAVLLLFAGFLTTTHLIGNGMLELFRHRDQQERLLGDDSLMESAINEILRYTSPVQFTKPMRAAEAMNYYGAELEKGDVLMAVLAAANVDPTVFVNPDRFDITRKPNPHIAFGAGIHVCLGMKLAKLEARVSFQKLWSELKNLELAITPEDVQWSKQKGVRRPQALPIQFG</sequence>
<reference evidence="8 9" key="1">
    <citation type="submission" date="2019-02" db="EMBL/GenBank/DDBJ databases">
        <title>Deep-cultivation of Planctomycetes and their phenomic and genomic characterization uncovers novel biology.</title>
        <authorList>
            <person name="Wiegand S."/>
            <person name="Jogler M."/>
            <person name="Boedeker C."/>
            <person name="Pinto D."/>
            <person name="Vollmers J."/>
            <person name="Rivas-Marin E."/>
            <person name="Kohn T."/>
            <person name="Peeters S.H."/>
            <person name="Heuer A."/>
            <person name="Rast P."/>
            <person name="Oberbeckmann S."/>
            <person name="Bunk B."/>
            <person name="Jeske O."/>
            <person name="Meyerdierks A."/>
            <person name="Storesund J.E."/>
            <person name="Kallscheuer N."/>
            <person name="Luecker S."/>
            <person name="Lage O.M."/>
            <person name="Pohl T."/>
            <person name="Merkel B.J."/>
            <person name="Hornburger P."/>
            <person name="Mueller R.-W."/>
            <person name="Bruemmer F."/>
            <person name="Labrenz M."/>
            <person name="Spormann A.M."/>
            <person name="Op Den Camp H."/>
            <person name="Overmann J."/>
            <person name="Amann R."/>
            <person name="Jetten M.S.M."/>
            <person name="Mascher T."/>
            <person name="Medema M.H."/>
            <person name="Devos D.P."/>
            <person name="Kaster A.-K."/>
            <person name="Ovreas L."/>
            <person name="Rohde M."/>
            <person name="Galperin M.Y."/>
            <person name="Jogler C."/>
        </authorList>
    </citation>
    <scope>NUCLEOTIDE SEQUENCE [LARGE SCALE GENOMIC DNA]</scope>
    <source>
        <strain evidence="8 9">Pan54</strain>
    </source>
</reference>
<evidence type="ECO:0000256" key="3">
    <source>
        <dbReference type="ARBA" id="ARBA00022723"/>
    </source>
</evidence>
<dbReference type="PROSITE" id="PS00086">
    <property type="entry name" value="CYTOCHROME_P450"/>
    <property type="match status" value="1"/>
</dbReference>
<evidence type="ECO:0000256" key="2">
    <source>
        <dbReference type="ARBA" id="ARBA00022617"/>
    </source>
</evidence>
<evidence type="ECO:0000256" key="5">
    <source>
        <dbReference type="ARBA" id="ARBA00023004"/>
    </source>
</evidence>
<accession>A0A5C5XKK4</accession>
<dbReference type="InterPro" id="IPR036396">
    <property type="entry name" value="Cyt_P450_sf"/>
</dbReference>
<evidence type="ECO:0000256" key="6">
    <source>
        <dbReference type="ARBA" id="ARBA00023033"/>
    </source>
</evidence>
<comment type="similarity">
    <text evidence="1 7">Belongs to the cytochrome P450 family.</text>
</comment>
<dbReference type="Gene3D" id="1.10.630.10">
    <property type="entry name" value="Cytochrome P450"/>
    <property type="match status" value="1"/>
</dbReference>
<name>A0A5C5XKK4_9PLAN</name>
<dbReference type="FunFam" id="1.10.630.10:FF:000018">
    <property type="entry name" value="Cytochrome P450 monooxygenase"/>
    <property type="match status" value="1"/>
</dbReference>
<dbReference type="EMBL" id="SJPG01000001">
    <property type="protein sequence ID" value="TWT62913.1"/>
    <property type="molecule type" value="Genomic_DNA"/>
</dbReference>
<evidence type="ECO:0000256" key="1">
    <source>
        <dbReference type="ARBA" id="ARBA00010617"/>
    </source>
</evidence>
<dbReference type="InterPro" id="IPR002397">
    <property type="entry name" value="Cyt_P450_B"/>
</dbReference>
<dbReference type="EC" id="1.14.15.15" evidence="8"/>
<dbReference type="GO" id="GO:0047748">
    <property type="term" value="F:cholestanetetraol 26-dehydrogenase activity"/>
    <property type="evidence" value="ECO:0007669"/>
    <property type="project" value="UniProtKB-EC"/>
</dbReference>
<proteinExistence type="inferred from homology"/>
<dbReference type="CDD" id="cd11029">
    <property type="entry name" value="CYP107-like"/>
    <property type="match status" value="1"/>
</dbReference>
<keyword evidence="6 7" id="KW-0503">Monooxygenase</keyword>
<dbReference type="GO" id="GO:0020037">
    <property type="term" value="F:heme binding"/>
    <property type="evidence" value="ECO:0007669"/>
    <property type="project" value="InterPro"/>
</dbReference>